<evidence type="ECO:0000259" key="2">
    <source>
        <dbReference type="Pfam" id="PF04424"/>
    </source>
</evidence>
<proteinExistence type="predicted"/>
<gene>
    <name evidence="3" type="ORF">TRFO_07730</name>
</gene>
<dbReference type="GO" id="GO:0016807">
    <property type="term" value="F:cysteine-type carboxypeptidase activity"/>
    <property type="evidence" value="ECO:0007669"/>
    <property type="project" value="TreeGrafter"/>
</dbReference>
<evidence type="ECO:0000313" key="4">
    <source>
        <dbReference type="Proteomes" id="UP000179807"/>
    </source>
</evidence>
<protein>
    <recommendedName>
        <fullName evidence="2">MINDY deubiquitinase domain-containing protein</fullName>
    </recommendedName>
</protein>
<feature type="compositionally biased region" description="Basic and acidic residues" evidence="1">
    <location>
        <begin position="252"/>
        <end position="280"/>
    </location>
</feature>
<feature type="region of interest" description="Disordered" evidence="1">
    <location>
        <begin position="252"/>
        <end position="296"/>
    </location>
</feature>
<dbReference type="EMBL" id="MLAK01000938">
    <property type="protein sequence ID" value="OHT00766.1"/>
    <property type="molecule type" value="Genomic_DNA"/>
</dbReference>
<dbReference type="PANTHER" id="PTHR18063:SF6">
    <property type="entry name" value="UBIQUITIN CARBOXYL-TERMINAL HYDROLASE"/>
    <property type="match status" value="1"/>
</dbReference>
<reference evidence="3" key="1">
    <citation type="submission" date="2016-10" db="EMBL/GenBank/DDBJ databases">
        <authorList>
            <person name="Benchimol M."/>
            <person name="Almeida L.G."/>
            <person name="Vasconcelos A.T."/>
            <person name="Perreira-Neves A."/>
            <person name="Rosa I.A."/>
            <person name="Tasca T."/>
            <person name="Bogo M.R."/>
            <person name="de Souza W."/>
        </authorList>
    </citation>
    <scope>NUCLEOTIDE SEQUENCE [LARGE SCALE GENOMIC DNA]</scope>
    <source>
        <strain evidence="3">K</strain>
    </source>
</reference>
<dbReference type="GO" id="GO:0004843">
    <property type="term" value="F:cysteine-type deubiquitinase activity"/>
    <property type="evidence" value="ECO:0007669"/>
    <property type="project" value="InterPro"/>
</dbReference>
<feature type="domain" description="MINDY deubiquitinase" evidence="2">
    <location>
        <begin position="70"/>
        <end position="240"/>
    </location>
</feature>
<dbReference type="InterPro" id="IPR033979">
    <property type="entry name" value="MINDY_domain"/>
</dbReference>
<sequence>MSTNPTQKKTIVFATKTIFFPPLNKKVNILLQHRDGPCLLIAIFNALVLKGHVSIESGIYSPSSIIELVQNFNPHVHGLKKVVRGYYVNPSFYSCNEFKDYPRFLEKLGIRLVHAMIPEKNNKNYELITKFDYDSLMMRMIELDIESGNSKNCADELKALRNWNNRLGRQVTDSGIEAIEQQIAEGEVQIFFRNAHFACIYKHLNHVYSLITCKGLGAVHCAWHSLPNSKGDFTYFDENFIQTVCKPWEENKTAKKSETKNNQKDKLHQQKAAAEAEKAPKKQKAGKSRKDDCTIA</sequence>
<keyword evidence="4" id="KW-1185">Reference proteome</keyword>
<name>A0A1J4JTB7_9EUKA</name>
<dbReference type="VEuPathDB" id="TrichDB:TRFO_07730"/>
<comment type="caution">
    <text evidence="3">The sequence shown here is derived from an EMBL/GenBank/DDBJ whole genome shotgun (WGS) entry which is preliminary data.</text>
</comment>
<dbReference type="GO" id="GO:0071944">
    <property type="term" value="C:cell periphery"/>
    <property type="evidence" value="ECO:0007669"/>
    <property type="project" value="TreeGrafter"/>
</dbReference>
<evidence type="ECO:0000313" key="3">
    <source>
        <dbReference type="EMBL" id="OHT00766.1"/>
    </source>
</evidence>
<dbReference type="AlphaFoldDB" id="A0A1J4JTB7"/>
<dbReference type="GO" id="GO:1990380">
    <property type="term" value="F:K48-linked deubiquitinase activity"/>
    <property type="evidence" value="ECO:0007669"/>
    <property type="project" value="InterPro"/>
</dbReference>
<dbReference type="Pfam" id="PF04424">
    <property type="entry name" value="MINDY_DUB"/>
    <property type="match status" value="2"/>
</dbReference>
<dbReference type="GO" id="GO:0071108">
    <property type="term" value="P:protein K48-linked deubiquitination"/>
    <property type="evidence" value="ECO:0007669"/>
    <property type="project" value="TreeGrafter"/>
</dbReference>
<dbReference type="GO" id="GO:0005829">
    <property type="term" value="C:cytosol"/>
    <property type="evidence" value="ECO:0007669"/>
    <property type="project" value="TreeGrafter"/>
</dbReference>
<dbReference type="InterPro" id="IPR007518">
    <property type="entry name" value="MINDY"/>
</dbReference>
<dbReference type="Proteomes" id="UP000179807">
    <property type="component" value="Unassembled WGS sequence"/>
</dbReference>
<feature type="domain" description="MINDY deubiquitinase" evidence="2">
    <location>
        <begin position="12"/>
        <end position="57"/>
    </location>
</feature>
<dbReference type="PANTHER" id="PTHR18063">
    <property type="entry name" value="NF-E2 INDUCIBLE PROTEIN"/>
    <property type="match status" value="1"/>
</dbReference>
<dbReference type="OrthoDB" id="10261212at2759"/>
<dbReference type="GeneID" id="94828567"/>
<dbReference type="RefSeq" id="XP_068353902.1">
    <property type="nucleotide sequence ID" value="XM_068493863.1"/>
</dbReference>
<evidence type="ECO:0000256" key="1">
    <source>
        <dbReference type="SAM" id="MobiDB-lite"/>
    </source>
</evidence>
<accession>A0A1J4JTB7</accession>
<organism evidence="3 4">
    <name type="scientific">Tritrichomonas foetus</name>
    <dbReference type="NCBI Taxonomy" id="1144522"/>
    <lineage>
        <taxon>Eukaryota</taxon>
        <taxon>Metamonada</taxon>
        <taxon>Parabasalia</taxon>
        <taxon>Tritrichomonadida</taxon>
        <taxon>Tritrichomonadidae</taxon>
        <taxon>Tritrichomonas</taxon>
    </lineage>
</organism>